<protein>
    <submittedName>
        <fullName evidence="1">Uncharacterized protein</fullName>
    </submittedName>
</protein>
<accession>E2C435</accession>
<reference evidence="1 2" key="1">
    <citation type="journal article" date="2010" name="Science">
        <title>Genomic comparison of the ants Camponotus floridanus and Harpegnathos saltator.</title>
        <authorList>
            <person name="Bonasio R."/>
            <person name="Zhang G."/>
            <person name="Ye C."/>
            <person name="Mutti N.S."/>
            <person name="Fang X."/>
            <person name="Qin N."/>
            <person name="Donahue G."/>
            <person name="Yang P."/>
            <person name="Li Q."/>
            <person name="Li C."/>
            <person name="Zhang P."/>
            <person name="Huang Z."/>
            <person name="Berger S.L."/>
            <person name="Reinberg D."/>
            <person name="Wang J."/>
            <person name="Liebig J."/>
        </authorList>
    </citation>
    <scope>NUCLEOTIDE SEQUENCE [LARGE SCALE GENOMIC DNA]</scope>
    <source>
        <strain evidence="1 2">R22 G/1</strain>
    </source>
</reference>
<evidence type="ECO:0000313" key="1">
    <source>
        <dbReference type="EMBL" id="EFN77421.1"/>
    </source>
</evidence>
<dbReference type="AlphaFoldDB" id="E2C435"/>
<dbReference type="EMBL" id="GL452364">
    <property type="protein sequence ID" value="EFN77421.1"/>
    <property type="molecule type" value="Genomic_DNA"/>
</dbReference>
<organism evidence="2">
    <name type="scientific">Harpegnathos saltator</name>
    <name type="common">Jerdon's jumping ant</name>
    <dbReference type="NCBI Taxonomy" id="610380"/>
    <lineage>
        <taxon>Eukaryota</taxon>
        <taxon>Metazoa</taxon>
        <taxon>Ecdysozoa</taxon>
        <taxon>Arthropoda</taxon>
        <taxon>Hexapoda</taxon>
        <taxon>Insecta</taxon>
        <taxon>Pterygota</taxon>
        <taxon>Neoptera</taxon>
        <taxon>Endopterygota</taxon>
        <taxon>Hymenoptera</taxon>
        <taxon>Apocrita</taxon>
        <taxon>Aculeata</taxon>
        <taxon>Formicoidea</taxon>
        <taxon>Formicidae</taxon>
        <taxon>Ponerinae</taxon>
        <taxon>Ponerini</taxon>
        <taxon>Harpegnathos</taxon>
    </lineage>
</organism>
<name>E2C435_HARSA</name>
<dbReference type="OMA" id="ECQKALF"/>
<keyword evidence="2" id="KW-1185">Reference proteome</keyword>
<dbReference type="InParanoid" id="E2C435"/>
<dbReference type="OrthoDB" id="7671388at2759"/>
<sequence length="184" mass="21258">MEFDQLEQCVKSLNKVVNEFPIGAISLNDYIPIEKKIQISRESLMRLNARLLILKARYKQYTDHEKSRGIEEELEDELSRVVSDTLINTKAIKLCLHSTTIISILNNKEGTAEEQEKLGTYVSKLFTLNDNIISVQQSIEKASQTQLNLKLECQKALNDYKNFLKEQEEIRNKKLQETSPDIVK</sequence>
<evidence type="ECO:0000313" key="2">
    <source>
        <dbReference type="Proteomes" id="UP000008237"/>
    </source>
</evidence>
<dbReference type="Proteomes" id="UP000008237">
    <property type="component" value="Unassembled WGS sequence"/>
</dbReference>
<gene>
    <name evidence="1" type="ORF">EAI_14552</name>
</gene>
<proteinExistence type="predicted"/>